<dbReference type="AlphaFoldDB" id="H5TB29"/>
<evidence type="ECO:0000313" key="1">
    <source>
        <dbReference type="EMBL" id="GAB55506.1"/>
    </source>
</evidence>
<dbReference type="Proteomes" id="UP000053586">
    <property type="component" value="Unassembled WGS sequence"/>
</dbReference>
<keyword evidence="2" id="KW-1185">Reference proteome</keyword>
<protein>
    <submittedName>
        <fullName evidence="1">Uncharacterized protein</fullName>
    </submittedName>
</protein>
<gene>
    <name evidence="1" type="ORF">GPUN_1382</name>
</gene>
<reference evidence="1 2" key="2">
    <citation type="journal article" date="2017" name="Antonie Van Leeuwenhoek">
        <title>Rhizobium rhizosphaerae sp. nov., a novel species isolated from rice rhizosphere.</title>
        <authorList>
            <person name="Zhao J.J."/>
            <person name="Zhang J."/>
            <person name="Zhang R.J."/>
            <person name="Zhang C.W."/>
            <person name="Yin H.Q."/>
            <person name="Zhang X.X."/>
        </authorList>
    </citation>
    <scope>NUCLEOTIDE SEQUENCE [LARGE SCALE GENOMIC DNA]</scope>
    <source>
        <strain evidence="1 2">ACAM 611</strain>
    </source>
</reference>
<accession>H5TB29</accession>
<comment type="caution">
    <text evidence="1">The sequence shown here is derived from an EMBL/GenBank/DDBJ whole genome shotgun (WGS) entry which is preliminary data.</text>
</comment>
<name>H5TB29_9ALTE</name>
<organism evidence="1 2">
    <name type="scientific">Glaciecola punicea ACAM 611</name>
    <dbReference type="NCBI Taxonomy" id="1121923"/>
    <lineage>
        <taxon>Bacteria</taxon>
        <taxon>Pseudomonadati</taxon>
        <taxon>Pseudomonadota</taxon>
        <taxon>Gammaproteobacteria</taxon>
        <taxon>Alteromonadales</taxon>
        <taxon>Alteromonadaceae</taxon>
        <taxon>Glaciecola</taxon>
    </lineage>
</organism>
<evidence type="ECO:0000313" key="2">
    <source>
        <dbReference type="Proteomes" id="UP000053586"/>
    </source>
</evidence>
<dbReference type="EMBL" id="BAET01000013">
    <property type="protein sequence ID" value="GAB55506.1"/>
    <property type="molecule type" value="Genomic_DNA"/>
</dbReference>
<reference evidence="1 2" key="1">
    <citation type="journal article" date="2012" name="J. Bacteriol.">
        <title>Genome sequence of proteorhodopsin-containing sea ice bacterium Glaciecola punicea ACAM 611T.</title>
        <authorList>
            <person name="Qin Q.-L."/>
            <person name="Xie B.-B."/>
            <person name="Shu Y.-L."/>
            <person name="Rong J.-C."/>
            <person name="Zhao D.-L."/>
            <person name="Zhang X.-Y."/>
            <person name="Chen X.-L."/>
            <person name="Zhou B.-C."/>
            <person name="Zhanga Y.-Z."/>
        </authorList>
    </citation>
    <scope>NUCLEOTIDE SEQUENCE [LARGE SCALE GENOMIC DNA]</scope>
    <source>
        <strain evidence="1 2">ACAM 611</strain>
    </source>
</reference>
<sequence length="37" mass="4569">MLDIFIIIFLMCGENVRGRRDIYFILKRHWQFNHGES</sequence>
<proteinExistence type="predicted"/>